<feature type="coiled-coil region" evidence="2">
    <location>
        <begin position="173"/>
        <end position="200"/>
    </location>
</feature>
<feature type="domain" description="Multidrug resistance protein MdtA-like C-terminal permuted SH3" evidence="5">
    <location>
        <begin position="321"/>
        <end position="374"/>
    </location>
</feature>
<keyword evidence="3" id="KW-0812">Transmembrane</keyword>
<dbReference type="Pfam" id="PF25967">
    <property type="entry name" value="RND-MFP_C"/>
    <property type="match status" value="1"/>
</dbReference>
<evidence type="ECO:0000313" key="7">
    <source>
        <dbReference type="EMBL" id="RVU05052.1"/>
    </source>
</evidence>
<proteinExistence type="inferred from homology"/>
<dbReference type="EMBL" id="SACO01000006">
    <property type="protein sequence ID" value="RVU05052.1"/>
    <property type="molecule type" value="Genomic_DNA"/>
</dbReference>
<dbReference type="PANTHER" id="PTHR30469:SF15">
    <property type="entry name" value="HLYD FAMILY OF SECRETION PROTEINS"/>
    <property type="match status" value="1"/>
</dbReference>
<dbReference type="InterPro" id="IPR006143">
    <property type="entry name" value="RND_pump_MFP"/>
</dbReference>
<dbReference type="Proteomes" id="UP000282837">
    <property type="component" value="Unassembled WGS sequence"/>
</dbReference>
<keyword evidence="2" id="KW-0175">Coiled coil</keyword>
<comment type="caution">
    <text evidence="7">The sequence shown here is derived from an EMBL/GenBank/DDBJ whole genome shotgun (WGS) entry which is preliminary data.</text>
</comment>
<sequence>MNYDTRLDAQALTKGHDADQALDEAPPFPARKAMLAVGVAVVAVAGIWFVTHRDSASSSAAPVNSAPLVTVAVPGQTQIAGTVNVNGALAAKHDMPIGVVGDGGTVVSVLVNPGDWVRKGQVLAIIDRQVQTQQQANSAANVGVAQADARIAQANLDRGLKLVANGFISNADIDKLTAVRDAANARVKVAQAQLGEVQARLRRLTIVAPADGLLLDRALEPGQVVSPGSGVLFRIAEHGEMEMRARLSETDLQQLKLGQEVKVSPVGSAKQFTGKIWQISPVIDPATRQGVARIALAYSPDIRPGGFASAEIRSGTISAPLLPESALQSDNAGNYVFVINGSNKAERRRVKIALVTEKGVAIASGLNGSEKVVLRAGAFLNEGETVDPRLAAKP</sequence>
<organism evidence="7 8">
    <name type="scientific">Novosphingobium umbonatum</name>
    <dbReference type="NCBI Taxonomy" id="1908524"/>
    <lineage>
        <taxon>Bacteria</taxon>
        <taxon>Pseudomonadati</taxon>
        <taxon>Pseudomonadota</taxon>
        <taxon>Alphaproteobacteria</taxon>
        <taxon>Sphingomonadales</taxon>
        <taxon>Sphingomonadaceae</taxon>
        <taxon>Novosphingobium</taxon>
    </lineage>
</organism>
<keyword evidence="3" id="KW-1133">Transmembrane helix</keyword>
<feature type="domain" description="CzcB-like barrel-sandwich hybrid" evidence="6">
    <location>
        <begin position="103"/>
        <end position="236"/>
    </location>
</feature>
<keyword evidence="8" id="KW-1185">Reference proteome</keyword>
<dbReference type="PANTHER" id="PTHR30469">
    <property type="entry name" value="MULTIDRUG RESISTANCE PROTEIN MDTA"/>
    <property type="match status" value="1"/>
</dbReference>
<evidence type="ECO:0000259" key="5">
    <source>
        <dbReference type="Pfam" id="PF25967"/>
    </source>
</evidence>
<dbReference type="Pfam" id="PF25954">
    <property type="entry name" value="Beta-barrel_RND_2"/>
    <property type="match status" value="1"/>
</dbReference>
<evidence type="ECO:0000259" key="6">
    <source>
        <dbReference type="Pfam" id="PF25973"/>
    </source>
</evidence>
<dbReference type="RefSeq" id="WP_127709010.1">
    <property type="nucleotide sequence ID" value="NZ_SACO01000006.1"/>
</dbReference>
<dbReference type="GO" id="GO:0015562">
    <property type="term" value="F:efflux transmembrane transporter activity"/>
    <property type="evidence" value="ECO:0007669"/>
    <property type="project" value="TreeGrafter"/>
</dbReference>
<name>A0A3S2Y760_9SPHN</name>
<dbReference type="NCBIfam" id="TIGR01730">
    <property type="entry name" value="RND_mfp"/>
    <property type="match status" value="1"/>
</dbReference>
<evidence type="ECO:0000313" key="8">
    <source>
        <dbReference type="Proteomes" id="UP000282837"/>
    </source>
</evidence>
<dbReference type="Gene3D" id="1.10.287.470">
    <property type="entry name" value="Helix hairpin bin"/>
    <property type="match status" value="1"/>
</dbReference>
<dbReference type="AlphaFoldDB" id="A0A3S2Y760"/>
<dbReference type="InterPro" id="IPR058792">
    <property type="entry name" value="Beta-barrel_RND_2"/>
</dbReference>
<gene>
    <name evidence="7" type="ORF">EOE18_09975</name>
</gene>
<evidence type="ECO:0000256" key="2">
    <source>
        <dbReference type="SAM" id="Coils"/>
    </source>
</evidence>
<feature type="domain" description="CusB-like beta-barrel" evidence="4">
    <location>
        <begin position="245"/>
        <end position="314"/>
    </location>
</feature>
<dbReference type="Gene3D" id="2.40.50.100">
    <property type="match status" value="1"/>
</dbReference>
<accession>A0A3S2Y760</accession>
<keyword evidence="3" id="KW-0472">Membrane</keyword>
<feature type="transmembrane region" description="Helical" evidence="3">
    <location>
        <begin position="33"/>
        <end position="51"/>
    </location>
</feature>
<dbReference type="Gene3D" id="2.40.30.170">
    <property type="match status" value="1"/>
</dbReference>
<comment type="similarity">
    <text evidence="1">Belongs to the membrane fusion protein (MFP) (TC 8.A.1) family.</text>
</comment>
<dbReference type="SUPFAM" id="SSF111369">
    <property type="entry name" value="HlyD-like secretion proteins"/>
    <property type="match status" value="1"/>
</dbReference>
<dbReference type="InterPro" id="IPR058647">
    <property type="entry name" value="BSH_CzcB-like"/>
</dbReference>
<reference evidence="7 8" key="1">
    <citation type="submission" date="2019-01" db="EMBL/GenBank/DDBJ databases">
        <authorList>
            <person name="Chen W.-M."/>
        </authorList>
    </citation>
    <scope>NUCLEOTIDE SEQUENCE [LARGE SCALE GENOMIC DNA]</scope>
    <source>
        <strain evidence="7 8">FSY-9</strain>
    </source>
</reference>
<evidence type="ECO:0000256" key="3">
    <source>
        <dbReference type="SAM" id="Phobius"/>
    </source>
</evidence>
<dbReference type="Pfam" id="PF25973">
    <property type="entry name" value="BSH_CzcB"/>
    <property type="match status" value="1"/>
</dbReference>
<dbReference type="OrthoDB" id="7422354at2"/>
<protein>
    <submittedName>
        <fullName evidence="7">Efflux RND transporter periplasmic adaptor subunit</fullName>
    </submittedName>
</protein>
<dbReference type="GO" id="GO:1990281">
    <property type="term" value="C:efflux pump complex"/>
    <property type="evidence" value="ECO:0007669"/>
    <property type="project" value="TreeGrafter"/>
</dbReference>
<dbReference type="Gene3D" id="2.40.420.20">
    <property type="match status" value="1"/>
</dbReference>
<evidence type="ECO:0000259" key="4">
    <source>
        <dbReference type="Pfam" id="PF25954"/>
    </source>
</evidence>
<dbReference type="InterPro" id="IPR058627">
    <property type="entry name" value="MdtA-like_C"/>
</dbReference>
<evidence type="ECO:0000256" key="1">
    <source>
        <dbReference type="ARBA" id="ARBA00009477"/>
    </source>
</evidence>